<dbReference type="SUPFAM" id="SSF101898">
    <property type="entry name" value="NHL repeat"/>
    <property type="match status" value="1"/>
</dbReference>
<gene>
    <name evidence="2" type="ORF">SAMN05421823_107148</name>
</gene>
<dbReference type="EMBL" id="FNFO01000007">
    <property type="protein sequence ID" value="SDL64706.1"/>
    <property type="molecule type" value="Genomic_DNA"/>
</dbReference>
<dbReference type="InterPro" id="IPR025965">
    <property type="entry name" value="FlgD/Vpr_Ig-like"/>
</dbReference>
<dbReference type="InterPro" id="IPR011042">
    <property type="entry name" value="6-blade_b-propeller_TolB-like"/>
</dbReference>
<evidence type="ECO:0000313" key="2">
    <source>
        <dbReference type="EMBL" id="SDL64706.1"/>
    </source>
</evidence>
<accession>A0A1G9LRX3</accession>
<dbReference type="NCBIfam" id="NF033206">
    <property type="entry name" value="ScyE_fam"/>
    <property type="match status" value="1"/>
</dbReference>
<dbReference type="NCBIfam" id="TIGR04183">
    <property type="entry name" value="Por_Secre_tail"/>
    <property type="match status" value="1"/>
</dbReference>
<protein>
    <submittedName>
        <fullName evidence="2">Por secretion system C-terminal sorting domain-containing protein</fullName>
    </submittedName>
</protein>
<evidence type="ECO:0000313" key="3">
    <source>
        <dbReference type="Proteomes" id="UP000198510"/>
    </source>
</evidence>
<proteinExistence type="predicted"/>
<evidence type="ECO:0000259" key="1">
    <source>
        <dbReference type="Pfam" id="PF13860"/>
    </source>
</evidence>
<sequence length="441" mass="47014">MRKPCTRLITQSAIGLLLLLYPTLTWGQAPAPPFAAGLKHPIGLTLDSLGRLWVAESGTGTDDGQISIIMPDGSVHPFLGGLPSDTNAVDEIVGAWRVAFMEGQVVIVQGEGVDGDSLSGALLMVDTTGFMPGEDSLTRADIDSILHISAFVLDEGYAESNPFAFVMDAATGNLLITDAAANAVLVYDPAADTMGVFAEFPPVPNNTGVGPPMADAVPTRILAHEDQFLVGTLTGFPFSDSAASVYAVSAEGAVSMLYDSLTTVVDMAIDPMDGQLVVLQRWRFMTTPPGPLMNSGMLLKLTAEGIDTLMQDLFFPSGLAMGMDGTVYISSDVAGTVIRASVLTSNRPLPAEAVGFNIYPNPFQGSTAIRYQLDRPQPVRIEVFDPTGRRVATLRDQTQAAGTYTQQWSGHNDLGQELRAGYYLIRLQIGDHAWTKATIKQ</sequence>
<name>A0A1G9LRX3_9BACT</name>
<dbReference type="RefSeq" id="WP_176956100.1">
    <property type="nucleotide sequence ID" value="NZ_FNFO01000007.1"/>
</dbReference>
<dbReference type="Pfam" id="PF13860">
    <property type="entry name" value="FlgD_ig"/>
    <property type="match status" value="1"/>
</dbReference>
<dbReference type="InterPro" id="IPR048031">
    <property type="entry name" value="ScyD/ScyE-like"/>
</dbReference>
<reference evidence="2 3" key="1">
    <citation type="submission" date="2016-10" db="EMBL/GenBank/DDBJ databases">
        <authorList>
            <person name="de Groot N.N."/>
        </authorList>
    </citation>
    <scope>NUCLEOTIDE SEQUENCE [LARGE SCALE GENOMIC DNA]</scope>
    <source>
        <strain evidence="2 3">DSM 25186</strain>
    </source>
</reference>
<dbReference type="Gene3D" id="2.60.40.4070">
    <property type="match status" value="1"/>
</dbReference>
<dbReference type="InterPro" id="IPR026444">
    <property type="entry name" value="Secre_tail"/>
</dbReference>
<feature type="domain" description="FlgD/Vpr Ig-like" evidence="1">
    <location>
        <begin position="366"/>
        <end position="427"/>
    </location>
</feature>
<organism evidence="2 3">
    <name type="scientific">Catalinimonas alkaloidigena</name>
    <dbReference type="NCBI Taxonomy" id="1075417"/>
    <lineage>
        <taxon>Bacteria</taxon>
        <taxon>Pseudomonadati</taxon>
        <taxon>Bacteroidota</taxon>
        <taxon>Cytophagia</taxon>
        <taxon>Cytophagales</taxon>
        <taxon>Catalimonadaceae</taxon>
        <taxon>Catalinimonas</taxon>
    </lineage>
</organism>
<dbReference type="AlphaFoldDB" id="A0A1G9LRX3"/>
<dbReference type="Gene3D" id="2.120.10.30">
    <property type="entry name" value="TolB, C-terminal domain"/>
    <property type="match status" value="1"/>
</dbReference>
<keyword evidence="3" id="KW-1185">Reference proteome</keyword>
<dbReference type="Proteomes" id="UP000198510">
    <property type="component" value="Unassembled WGS sequence"/>
</dbReference>
<dbReference type="STRING" id="1075417.SAMN05421823_107148"/>